<dbReference type="InParanoid" id="A0A1X2H7J0"/>
<gene>
    <name evidence="1" type="ORF">BCR43DRAFT_323216</name>
</gene>
<name>A0A1X2H7J0_SYNRA</name>
<organism evidence="1 2">
    <name type="scientific">Syncephalastrum racemosum</name>
    <name type="common">Filamentous fungus</name>
    <dbReference type="NCBI Taxonomy" id="13706"/>
    <lineage>
        <taxon>Eukaryota</taxon>
        <taxon>Fungi</taxon>
        <taxon>Fungi incertae sedis</taxon>
        <taxon>Mucoromycota</taxon>
        <taxon>Mucoromycotina</taxon>
        <taxon>Mucoromycetes</taxon>
        <taxon>Mucorales</taxon>
        <taxon>Syncephalastraceae</taxon>
        <taxon>Syncephalastrum</taxon>
    </lineage>
</organism>
<dbReference type="Proteomes" id="UP000242180">
    <property type="component" value="Unassembled WGS sequence"/>
</dbReference>
<reference evidence="1 2" key="1">
    <citation type="submission" date="2016-07" db="EMBL/GenBank/DDBJ databases">
        <title>Pervasive Adenine N6-methylation of Active Genes in Fungi.</title>
        <authorList>
            <consortium name="DOE Joint Genome Institute"/>
            <person name="Mondo S.J."/>
            <person name="Dannebaum R.O."/>
            <person name="Kuo R.C."/>
            <person name="Labutti K."/>
            <person name="Haridas S."/>
            <person name="Kuo A."/>
            <person name="Salamov A."/>
            <person name="Ahrendt S.R."/>
            <person name="Lipzen A."/>
            <person name="Sullivan W."/>
            <person name="Andreopoulos W.B."/>
            <person name="Clum A."/>
            <person name="Lindquist E."/>
            <person name="Daum C."/>
            <person name="Ramamoorthy G.K."/>
            <person name="Gryganskyi A."/>
            <person name="Culley D."/>
            <person name="Magnuson J.K."/>
            <person name="James T.Y."/>
            <person name="O'Malley M.A."/>
            <person name="Stajich J.E."/>
            <person name="Spatafora J.W."/>
            <person name="Visel A."/>
            <person name="Grigoriev I.V."/>
        </authorList>
    </citation>
    <scope>NUCLEOTIDE SEQUENCE [LARGE SCALE GENOMIC DNA]</scope>
    <source>
        <strain evidence="1 2">NRRL 2496</strain>
    </source>
</reference>
<dbReference type="AlphaFoldDB" id="A0A1X2H7J0"/>
<evidence type="ECO:0000313" key="1">
    <source>
        <dbReference type="EMBL" id="ORY94517.1"/>
    </source>
</evidence>
<sequence length="354" mass="40834">MLSYRTQKPYTSIKGESLALGVLLSRRKFSVEWRTMDNVSCVINYAFRTVTIFFRHYHEYKIEFKFHELHNGEIKFNKRADSSEFLMSLKHPPAYWCVSKPHPDIRKKHWTRVTHIPFGAVDVLSDLSLDKAGPGGEATSIDNIRGSNCLGLGSWTVIYVNFSQSGRRGIPRKKVEEALDRGRGYHLFRKPPFHYFDFRIVTGAFTHPHCERTRLIGDFNLLYSLESAIQSHRLVEQTLDTDFYTNLLMLKPDVAIELLRFMWGGIHADRSPEDIMEEDESNAIDKDEEHKRVSWSYADHPRQKARKLDVIQASQKAKGHGADSQGHYYTHYNPAGATMFGKGQPRPAPFRVIC</sequence>
<dbReference type="STRING" id="13706.A0A1X2H7J0"/>
<evidence type="ECO:0000313" key="2">
    <source>
        <dbReference type="Proteomes" id="UP000242180"/>
    </source>
</evidence>
<keyword evidence="2" id="KW-1185">Reference proteome</keyword>
<accession>A0A1X2H7J0</accession>
<dbReference type="EMBL" id="MCGN01000007">
    <property type="protein sequence ID" value="ORY94517.1"/>
    <property type="molecule type" value="Genomic_DNA"/>
</dbReference>
<proteinExistence type="predicted"/>
<protein>
    <submittedName>
        <fullName evidence="1">Uncharacterized protein</fullName>
    </submittedName>
</protein>
<comment type="caution">
    <text evidence="1">The sequence shown here is derived from an EMBL/GenBank/DDBJ whole genome shotgun (WGS) entry which is preliminary data.</text>
</comment>